<dbReference type="AlphaFoldDB" id="A0A437CXL7"/>
<feature type="compositionally biased region" description="Basic residues" evidence="1">
    <location>
        <begin position="10"/>
        <end position="20"/>
    </location>
</feature>
<reference evidence="2 3" key="2">
    <citation type="submission" date="2019-01" db="EMBL/GenBank/DDBJ databases">
        <title>A chromosome length genome reference of the Java medaka (oryzias javanicus).</title>
        <authorList>
            <person name="Herpin A."/>
            <person name="Takehana Y."/>
            <person name="Naruse K."/>
            <person name="Ansai S."/>
            <person name="Kawaguchi M."/>
        </authorList>
    </citation>
    <scope>NUCLEOTIDE SEQUENCE [LARGE SCALE GENOMIC DNA]</scope>
    <source>
        <strain evidence="2">RS831</strain>
        <tissue evidence="2">Whole body</tissue>
    </source>
</reference>
<sequence>MLDIREKTRQNRIQRRRRNPQRPITNSILSIPGSSTLHVALEASRKMSCHSSVTHLRVSSVGQAERVPVHLLPCEIEHNGSAQVSQYFTATMSDHKGEKSVSFRGRGLKGQEVCCPAGYTGLVLKDVNKPGSDQEDRTVRVSSVFDKLTYWNLDNPPTSDDTVVMAMDWPELAKAIHEPVDE</sequence>
<dbReference type="EMBL" id="CM012446">
    <property type="protein sequence ID" value="RVE67381.1"/>
    <property type="molecule type" value="Genomic_DNA"/>
</dbReference>
<dbReference type="PANTHER" id="PTHR47063">
    <property type="entry name" value="RIBONUCLEASE H2 SUBUNIT C"/>
    <property type="match status" value="1"/>
</dbReference>
<dbReference type="GO" id="GO:0006401">
    <property type="term" value="P:RNA catabolic process"/>
    <property type="evidence" value="ECO:0007669"/>
    <property type="project" value="InterPro"/>
</dbReference>
<proteinExistence type="predicted"/>
<dbReference type="Pfam" id="PF08615">
    <property type="entry name" value="RNase_H2_suC"/>
    <property type="match status" value="1"/>
</dbReference>
<name>A0A437CXL7_ORYJA</name>
<dbReference type="GO" id="GO:0032299">
    <property type="term" value="C:ribonuclease H2 complex"/>
    <property type="evidence" value="ECO:0007669"/>
    <property type="project" value="InterPro"/>
</dbReference>
<accession>A0A437CXL7</accession>
<evidence type="ECO:0000313" key="3">
    <source>
        <dbReference type="Proteomes" id="UP000283210"/>
    </source>
</evidence>
<organism evidence="2 3">
    <name type="scientific">Oryzias javanicus</name>
    <name type="common">Javanese ricefish</name>
    <name type="synonym">Aplocheilus javanicus</name>
    <dbReference type="NCBI Taxonomy" id="123683"/>
    <lineage>
        <taxon>Eukaryota</taxon>
        <taxon>Metazoa</taxon>
        <taxon>Chordata</taxon>
        <taxon>Craniata</taxon>
        <taxon>Vertebrata</taxon>
        <taxon>Euteleostomi</taxon>
        <taxon>Actinopterygii</taxon>
        <taxon>Neopterygii</taxon>
        <taxon>Teleostei</taxon>
        <taxon>Neoteleostei</taxon>
        <taxon>Acanthomorphata</taxon>
        <taxon>Ovalentaria</taxon>
        <taxon>Atherinomorphae</taxon>
        <taxon>Beloniformes</taxon>
        <taxon>Adrianichthyidae</taxon>
        <taxon>Oryziinae</taxon>
        <taxon>Oryzias</taxon>
    </lineage>
</organism>
<keyword evidence="3" id="KW-1185">Reference proteome</keyword>
<dbReference type="InterPro" id="IPR052863">
    <property type="entry name" value="RNase_H2_subunit_C"/>
</dbReference>
<feature type="region of interest" description="Disordered" evidence="1">
    <location>
        <begin position="1"/>
        <end position="29"/>
    </location>
</feature>
<reference evidence="2 3" key="1">
    <citation type="submission" date="2018-11" db="EMBL/GenBank/DDBJ databases">
        <authorList>
            <person name="Lopez-Roques C."/>
            <person name="Donnadieu C."/>
            <person name="Bouchez O."/>
            <person name="Klopp C."/>
            <person name="Cabau C."/>
            <person name="Zahm M."/>
        </authorList>
    </citation>
    <scope>NUCLEOTIDE SEQUENCE [LARGE SCALE GENOMIC DNA]</scope>
    <source>
        <strain evidence="2">RS831</strain>
        <tissue evidence="2">Whole body</tissue>
    </source>
</reference>
<dbReference type="InterPro" id="IPR013924">
    <property type="entry name" value="RNase_H2_suC"/>
</dbReference>
<dbReference type="Proteomes" id="UP000283210">
    <property type="component" value="Chromosome 10"/>
</dbReference>
<gene>
    <name evidence="2" type="ORF">OJAV_G00102190</name>
</gene>
<dbReference type="PANTHER" id="PTHR47063:SF1">
    <property type="entry name" value="RIBONUCLEASE H2 SUBUNIT C"/>
    <property type="match status" value="1"/>
</dbReference>
<protein>
    <submittedName>
        <fullName evidence="2">Uncharacterized protein</fullName>
    </submittedName>
</protein>
<evidence type="ECO:0000313" key="2">
    <source>
        <dbReference type="EMBL" id="RVE67381.1"/>
    </source>
</evidence>
<evidence type="ECO:0000256" key="1">
    <source>
        <dbReference type="SAM" id="MobiDB-lite"/>
    </source>
</evidence>
<dbReference type="CDD" id="cd09271">
    <property type="entry name" value="RNase_H2-C"/>
    <property type="match status" value="1"/>
</dbReference>
<dbReference type="Gene3D" id="2.40.128.680">
    <property type="match status" value="1"/>
</dbReference>
<dbReference type="OrthoDB" id="6222486at2759"/>